<keyword evidence="4" id="KW-1185">Reference proteome</keyword>
<protein>
    <recommendedName>
        <fullName evidence="5">Secreted protein</fullName>
    </recommendedName>
</protein>
<gene>
    <name evidence="3" type="ORF">PIB30_028117</name>
</gene>
<comment type="caution">
    <text evidence="3">The sequence shown here is derived from an EMBL/GenBank/DDBJ whole genome shotgun (WGS) entry which is preliminary data.</text>
</comment>
<evidence type="ECO:0000256" key="2">
    <source>
        <dbReference type="SAM" id="SignalP"/>
    </source>
</evidence>
<feature type="region of interest" description="Disordered" evidence="1">
    <location>
        <begin position="42"/>
        <end position="112"/>
    </location>
</feature>
<evidence type="ECO:0000313" key="4">
    <source>
        <dbReference type="Proteomes" id="UP001341840"/>
    </source>
</evidence>
<dbReference type="Proteomes" id="UP001341840">
    <property type="component" value="Unassembled WGS sequence"/>
</dbReference>
<organism evidence="3 4">
    <name type="scientific">Stylosanthes scabra</name>
    <dbReference type="NCBI Taxonomy" id="79078"/>
    <lineage>
        <taxon>Eukaryota</taxon>
        <taxon>Viridiplantae</taxon>
        <taxon>Streptophyta</taxon>
        <taxon>Embryophyta</taxon>
        <taxon>Tracheophyta</taxon>
        <taxon>Spermatophyta</taxon>
        <taxon>Magnoliopsida</taxon>
        <taxon>eudicotyledons</taxon>
        <taxon>Gunneridae</taxon>
        <taxon>Pentapetalae</taxon>
        <taxon>rosids</taxon>
        <taxon>fabids</taxon>
        <taxon>Fabales</taxon>
        <taxon>Fabaceae</taxon>
        <taxon>Papilionoideae</taxon>
        <taxon>50 kb inversion clade</taxon>
        <taxon>dalbergioids sensu lato</taxon>
        <taxon>Dalbergieae</taxon>
        <taxon>Pterocarpus clade</taxon>
        <taxon>Stylosanthes</taxon>
    </lineage>
</organism>
<feature type="compositionally biased region" description="Basic residues" evidence="1">
    <location>
        <begin position="67"/>
        <end position="78"/>
    </location>
</feature>
<keyword evidence="2" id="KW-0732">Signal</keyword>
<accession>A0ABU6UB42</accession>
<feature type="signal peptide" evidence="2">
    <location>
        <begin position="1"/>
        <end position="18"/>
    </location>
</feature>
<reference evidence="3 4" key="1">
    <citation type="journal article" date="2023" name="Plants (Basel)">
        <title>Bridging the Gap: Combining Genomics and Transcriptomics Approaches to Understand Stylosanthes scabra, an Orphan Legume from the Brazilian Caatinga.</title>
        <authorList>
            <person name="Ferreira-Neto J.R.C."/>
            <person name="da Silva M.D."/>
            <person name="Binneck E."/>
            <person name="de Melo N.F."/>
            <person name="da Silva R.H."/>
            <person name="de Melo A.L.T.M."/>
            <person name="Pandolfi V."/>
            <person name="Bustamante F.O."/>
            <person name="Brasileiro-Vidal A.C."/>
            <person name="Benko-Iseppon A.M."/>
        </authorList>
    </citation>
    <scope>NUCLEOTIDE SEQUENCE [LARGE SCALE GENOMIC DNA]</scope>
    <source>
        <tissue evidence="3">Leaves</tissue>
    </source>
</reference>
<dbReference type="EMBL" id="JASCZI010120939">
    <property type="protein sequence ID" value="MED6157932.1"/>
    <property type="molecule type" value="Genomic_DNA"/>
</dbReference>
<evidence type="ECO:0008006" key="5">
    <source>
        <dbReference type="Google" id="ProtNLM"/>
    </source>
</evidence>
<name>A0ABU6UB42_9FABA</name>
<proteinExistence type="predicted"/>
<evidence type="ECO:0000313" key="3">
    <source>
        <dbReference type="EMBL" id="MED6157932.1"/>
    </source>
</evidence>
<feature type="chain" id="PRO_5045962293" description="Secreted protein" evidence="2">
    <location>
        <begin position="19"/>
        <end position="137"/>
    </location>
</feature>
<evidence type="ECO:0000256" key="1">
    <source>
        <dbReference type="SAM" id="MobiDB-lite"/>
    </source>
</evidence>
<feature type="compositionally biased region" description="Basic and acidic residues" evidence="1">
    <location>
        <begin position="95"/>
        <end position="104"/>
    </location>
</feature>
<sequence>MRYSALLVAIARMVFLEAQNSPWFHDTMNEVCHFTNPLEQKSGLKKQATKSPAQNLVDDPSVVKTKGAPKGRKERGKRKCTEGNNAGHSKRNSRARNDENRPSEGDSSGLQAGSGIAKIILKTPCILKKPQQWQVQK</sequence>